<evidence type="ECO:0000313" key="1">
    <source>
        <dbReference type="EMBL" id="DAF57969.1"/>
    </source>
</evidence>
<accession>A0A8S5T406</accession>
<sequence>MSYGLIYTIPFASLEEVSYIVKIEKEGYDGESTELVAGANPFVVEISNEEFLYTPSRFSTATIEVVGSDYLRTLFSTDYRQFRVTLERNGVAEWCGYIKPELYTQDYSSDLFSLEMECISAMSVLEYLDYTIKGEEKSFVSLWYLLKRCIGESGGNYASVYIPHVYASGANQYVSGENVLEKMLISEQDFFDEDGKPMKLKEVLEEICKFLNWTCVDWKGELYFVDIDHEGTYNKYDLSLAAKEEMGVNSLIVQDIGFAGSGHSLDILPGYNKVTVKCNNYPVGKIFPEEDFKTLFRLGDKLLYAREFVKDNKVSRKVYFLPNEYKMYHYEPGITQNPVNEDAIRNMSLDDVELLYGAIPIKRCNYEMEKNGDKWEPNITNYNYEDLIQIRTVLYPSGARPDDTKYNLKSDNPILTFERPLPTALYKDGAFAIQGSVQLVLASKAELPTLVPIDEMYSFGDDLPRFHTPPYFVCEFSIGDKYWNGTTFTNGYSTFNVYIDDGKDGTFHEPVSGGFLSIKSTKTLSMPYDGLDGYIMPLGFSIGGQPKFVIKSFIGKLFSGYVNCFLKDLKCVFQKIDGMTDTDDSDRVYENVLNESFINELDEIELKISSYNDDGACYSKVLLDGNYLTDNMYNSILGKNKRPEELLITRIINHYSDTRIKLTQIVKNSKEISPLTILTDNFLVSKRFINAGGSIDYASDRFECIMIEK</sequence>
<organism evidence="1">
    <name type="scientific">Siphoviridae sp. ctfbh2</name>
    <dbReference type="NCBI Taxonomy" id="2827909"/>
    <lineage>
        <taxon>Viruses</taxon>
        <taxon>Duplodnaviria</taxon>
        <taxon>Heunggongvirae</taxon>
        <taxon>Uroviricota</taxon>
        <taxon>Caudoviricetes</taxon>
    </lineage>
</organism>
<protein>
    <submittedName>
        <fullName evidence="1">Uncharacterized protein</fullName>
    </submittedName>
</protein>
<dbReference type="EMBL" id="BK032744">
    <property type="protein sequence ID" value="DAF57969.1"/>
    <property type="molecule type" value="Genomic_DNA"/>
</dbReference>
<proteinExistence type="predicted"/>
<reference evidence="1" key="1">
    <citation type="journal article" date="2021" name="Proc. Natl. Acad. Sci. U.S.A.">
        <title>A Catalog of Tens of Thousands of Viruses from Human Metagenomes Reveals Hidden Associations with Chronic Diseases.</title>
        <authorList>
            <person name="Tisza M.J."/>
            <person name="Buck C.B."/>
        </authorList>
    </citation>
    <scope>NUCLEOTIDE SEQUENCE</scope>
    <source>
        <strain evidence="1">Ctfbh2</strain>
    </source>
</reference>
<name>A0A8S5T406_9CAUD</name>